<keyword evidence="1" id="KW-0472">Membrane</keyword>
<feature type="transmembrane region" description="Helical" evidence="1">
    <location>
        <begin position="20"/>
        <end position="46"/>
    </location>
</feature>
<accession>A0A3A4AUK2</accession>
<comment type="caution">
    <text evidence="2">The sequence shown here is derived from an EMBL/GenBank/DDBJ whole genome shotgun (WGS) entry which is preliminary data.</text>
</comment>
<evidence type="ECO:0000313" key="2">
    <source>
        <dbReference type="EMBL" id="RJL31965.1"/>
    </source>
</evidence>
<reference evidence="2 3" key="1">
    <citation type="submission" date="2018-09" db="EMBL/GenBank/DDBJ databases">
        <title>YIM 75507 draft genome.</title>
        <authorList>
            <person name="Tang S."/>
            <person name="Feng Y."/>
        </authorList>
    </citation>
    <scope>NUCLEOTIDE SEQUENCE [LARGE SCALE GENOMIC DNA]</scope>
    <source>
        <strain evidence="2 3">YIM 75507</strain>
    </source>
</reference>
<dbReference type="RefSeq" id="WP_119927282.1">
    <property type="nucleotide sequence ID" value="NZ_QZEY01000005.1"/>
</dbReference>
<evidence type="ECO:0000313" key="3">
    <source>
        <dbReference type="Proteomes" id="UP000265768"/>
    </source>
</evidence>
<evidence type="ECO:0000256" key="1">
    <source>
        <dbReference type="SAM" id="Phobius"/>
    </source>
</evidence>
<keyword evidence="1" id="KW-0812">Transmembrane</keyword>
<gene>
    <name evidence="2" type="ORF">D5H75_16090</name>
</gene>
<proteinExistence type="predicted"/>
<dbReference type="OrthoDB" id="3542474at2"/>
<protein>
    <submittedName>
        <fullName evidence="2">Uncharacterized protein</fullName>
    </submittedName>
</protein>
<name>A0A3A4AUK2_9ACTN</name>
<sequence>MLVNRDDDGLPILTRLVRELVRLALAVGLPVGILLALIHVGNGFYARSGDGEARFREAALAHFRLSHPTHDSLSISSGCCETGLLSMELEFTAGPVAARRRDPRRDQTGEQAGGERFRFTKWTLGGMDVPYGNHWYPLDSEFSGVGNGLPHETAEERRRSRRILDRLPEGDFAAAVVELEHPLPLGDLPHTPPGAITHTLAISKSPRKPLHPPVLIPRYADCGHEAEKDRPCPGSPFEYARMWHDELVEQGLWHERPGWDEALREERVYAFLVSDLRVKDLSALLKDPKVRSVRVTDTARDLTYDGT</sequence>
<dbReference type="Proteomes" id="UP000265768">
    <property type="component" value="Unassembled WGS sequence"/>
</dbReference>
<dbReference type="AlphaFoldDB" id="A0A3A4AUK2"/>
<dbReference type="EMBL" id="QZEY01000005">
    <property type="protein sequence ID" value="RJL31965.1"/>
    <property type="molecule type" value="Genomic_DNA"/>
</dbReference>
<organism evidence="2 3">
    <name type="scientific">Bailinhaonella thermotolerans</name>
    <dbReference type="NCBI Taxonomy" id="1070861"/>
    <lineage>
        <taxon>Bacteria</taxon>
        <taxon>Bacillati</taxon>
        <taxon>Actinomycetota</taxon>
        <taxon>Actinomycetes</taxon>
        <taxon>Streptosporangiales</taxon>
        <taxon>Streptosporangiaceae</taxon>
        <taxon>Bailinhaonella</taxon>
    </lineage>
</organism>
<keyword evidence="3" id="KW-1185">Reference proteome</keyword>
<keyword evidence="1" id="KW-1133">Transmembrane helix</keyword>